<feature type="compositionally biased region" description="Basic and acidic residues" evidence="1">
    <location>
        <begin position="170"/>
        <end position="190"/>
    </location>
</feature>
<feature type="region of interest" description="Disordered" evidence="1">
    <location>
        <begin position="1"/>
        <end position="107"/>
    </location>
</feature>
<sequence length="527" mass="56136">MHSLTARLERAMDDLQRGESGSFHGLQESKPFPSLSLNLRGRSQRPPSTGGRGTDFTNSDVHKRPSVSPERPSGLGPGSSSASATNTRAKSGTGNGPLDQPFRPTVQTDPTTVRALKHAQSALQKEKEEAQALRIQLAAEKEAHLHSKERERALQNEVDLLRQQVRAEQTRTLEEKEERHRVEESSRHLQGDLGGRLQETSLISNEAGLVMGKLLGDRLAMTQFIADLVAAIYDLFYDPTPIFDLRQGIGIAGMGRSPQSGVRSPLLALPGGPTSSNRSPVKQQGPLRGGDLHALCSSLEEEASSTASDIVLLQRRVAAEAEKHLHARSLVTQQQKGQGADISGTGEGGANVSADLVSALDTARLILNTPDWRHTARRGAFPMAAGGGQPMGVGPLMLETSAASTRPLSPSQGGMTLSGALSPFSRPDSHTIQTAALQPLTGPLQSPGCSLSRLGGGTAGSFGGSALDWEAERRTFFGLLRAMEVKVEQLQRTERACVRETQLERRAGTVRGAAGGGNAAASRGRRR</sequence>
<dbReference type="EMBL" id="CDMZ01001672">
    <property type="protein sequence ID" value="CEM36028.1"/>
    <property type="molecule type" value="Genomic_DNA"/>
</dbReference>
<feature type="compositionally biased region" description="Basic and acidic residues" evidence="1">
    <location>
        <begin position="7"/>
        <end position="17"/>
    </location>
</feature>
<dbReference type="AlphaFoldDB" id="A0A0G4GYG5"/>
<feature type="region of interest" description="Disordered" evidence="1">
    <location>
        <begin position="508"/>
        <end position="527"/>
    </location>
</feature>
<evidence type="ECO:0000256" key="1">
    <source>
        <dbReference type="SAM" id="MobiDB-lite"/>
    </source>
</evidence>
<dbReference type="VEuPathDB" id="CryptoDB:Cvel_23872"/>
<gene>
    <name evidence="2" type="ORF">Cvel_23872</name>
</gene>
<protein>
    <submittedName>
        <fullName evidence="2">Uncharacterized protein</fullName>
    </submittedName>
</protein>
<feature type="region of interest" description="Disordered" evidence="1">
    <location>
        <begin position="170"/>
        <end position="193"/>
    </location>
</feature>
<feature type="region of interest" description="Disordered" evidence="1">
    <location>
        <begin position="260"/>
        <end position="287"/>
    </location>
</feature>
<accession>A0A0G4GYG5</accession>
<feature type="compositionally biased region" description="Polar residues" evidence="1">
    <location>
        <begin position="273"/>
        <end position="282"/>
    </location>
</feature>
<reference evidence="2" key="1">
    <citation type="submission" date="2014-11" db="EMBL/GenBank/DDBJ databases">
        <authorList>
            <person name="Otto D Thomas"/>
            <person name="Naeem Raeece"/>
        </authorList>
    </citation>
    <scope>NUCLEOTIDE SEQUENCE</scope>
</reference>
<feature type="compositionally biased region" description="Low complexity" evidence="1">
    <location>
        <begin position="68"/>
        <end position="83"/>
    </location>
</feature>
<name>A0A0G4GYG5_9ALVE</name>
<proteinExistence type="predicted"/>
<evidence type="ECO:0000313" key="2">
    <source>
        <dbReference type="EMBL" id="CEM36028.1"/>
    </source>
</evidence>
<organism evidence="2">
    <name type="scientific">Chromera velia CCMP2878</name>
    <dbReference type="NCBI Taxonomy" id="1169474"/>
    <lineage>
        <taxon>Eukaryota</taxon>
        <taxon>Sar</taxon>
        <taxon>Alveolata</taxon>
        <taxon>Colpodellida</taxon>
        <taxon>Chromeraceae</taxon>
        <taxon>Chromera</taxon>
    </lineage>
</organism>